<dbReference type="PRINTS" id="PR00038">
    <property type="entry name" value="HTHLUXR"/>
</dbReference>
<dbReference type="GO" id="GO:0003677">
    <property type="term" value="F:DNA binding"/>
    <property type="evidence" value="ECO:0007669"/>
    <property type="project" value="InterPro"/>
</dbReference>
<dbReference type="GO" id="GO:0006355">
    <property type="term" value="P:regulation of DNA-templated transcription"/>
    <property type="evidence" value="ECO:0007669"/>
    <property type="project" value="InterPro"/>
</dbReference>
<evidence type="ECO:0000256" key="2">
    <source>
        <dbReference type="ARBA" id="ARBA00022840"/>
    </source>
</evidence>
<dbReference type="AlphaFoldDB" id="A0A6S6P3F5"/>
<protein>
    <submittedName>
        <fullName evidence="4">Putative transcriptional regulator, LuxR family protein</fullName>
    </submittedName>
</protein>
<reference evidence="4 5" key="1">
    <citation type="submission" date="2020-07" db="EMBL/GenBank/DDBJ databases">
        <title>Complete genome sequence of Mycolicibacterium litorale like strain isolated from cardiac implantable electronic device infection.</title>
        <authorList>
            <person name="Fukano H."/>
            <person name="Miyama H."/>
            <person name="Hoshino Y."/>
        </authorList>
    </citation>
    <scope>NUCLEOTIDE SEQUENCE [LARGE SCALE GENOMIC DNA]</scope>
    <source>
        <strain evidence="4 5">NIIDNTM18</strain>
    </source>
</reference>
<dbReference type="EMBL" id="AP023287">
    <property type="protein sequence ID" value="BCI51200.1"/>
    <property type="molecule type" value="Genomic_DNA"/>
</dbReference>
<evidence type="ECO:0000313" key="4">
    <source>
        <dbReference type="EMBL" id="BCI51200.1"/>
    </source>
</evidence>
<dbReference type="GO" id="GO:0005524">
    <property type="term" value="F:ATP binding"/>
    <property type="evidence" value="ECO:0007669"/>
    <property type="project" value="UniProtKB-KW"/>
</dbReference>
<gene>
    <name evidence="4" type="ORF">NIIDNTM18_04780</name>
</gene>
<proteinExistence type="predicted"/>
<dbReference type="SMART" id="SM00421">
    <property type="entry name" value="HTH_LUXR"/>
    <property type="match status" value="1"/>
</dbReference>
<dbReference type="SUPFAM" id="SSF46894">
    <property type="entry name" value="C-terminal effector domain of the bipartite response regulators"/>
    <property type="match status" value="1"/>
</dbReference>
<dbReference type="GO" id="GO:0004016">
    <property type="term" value="F:adenylate cyclase activity"/>
    <property type="evidence" value="ECO:0007669"/>
    <property type="project" value="TreeGrafter"/>
</dbReference>
<evidence type="ECO:0000313" key="5">
    <source>
        <dbReference type="Proteomes" id="UP000515734"/>
    </source>
</evidence>
<keyword evidence="1" id="KW-0547">Nucleotide-binding</keyword>
<evidence type="ECO:0000259" key="3">
    <source>
        <dbReference type="PROSITE" id="PS50043"/>
    </source>
</evidence>
<sequence>MSPRVDLIGRRREQEELARLIDGARKGRSGALVIRGEPGIGKTALVASALRAATGMQQISVSGVEYESEVAYSGLQQVCHPLTEYVEGLPPPQRNALLVVFGLREGAAPDRFRIALAVLTLLGEAAQTTPILCAIDDAQWVDRASLQVLTFVARRLAADPVAMVFAARSSIGDTDLAGLPELRLGRLDDHSARELLMRSLPGCLDEQTQNSILAEAAGNPLALLELHRVLTPTQLAGGYGRAHAHLPAERVESIYSKLLPGLPEPTRTLLLIAASEPSEQPRDVWAAAALLGVDVEAAGPAEEAGLLTIGRRIQFRHPLVRSAVYQCATQAERRRVHRALADVLVDSGTESRRAWHRAHAARGPDEAVAHDLETSAAQARTRGGAAAAAAFLAAAVELTPNPRHRARRALAAARDMLDAGAPEAALQLLSHAGTATGVDGTHVEMLRAEIMFATRRGGDAPIHLLACAERLRPVDAALSRQTYLKALMTSIFAARLSASGAADPAAVAEACTAAPPAPARPKATDLLLTGLTRRFTAGYGAAAPVLRQALRQFCDEAAAGAAEAQWYGLAGRVALDLWEQADWAAIAQQQIDLLRRSGVLTLLPVALAHRAGVSVHSGRFAEADGFIEEAQAISTAAGVPTPGYIEPVLCAFRGQPERTMELVEASIASATARGEGRVIPLVGYAAGVLHNTFGEYREALEATRWAVDYDDLGMCGYGLVERVEAAALGGETATAREALAQLLERTTASGTDMALGMAARSQALVAADMRVEELFTTSITHLQRCDVDVLLARVHLLYGEWLRERGRRDAAATQLRRAHGIFTRVRADGFAGRAGRALAELGQAVPVPTAAPADALSRQELTIARLARAGHTNSEIAAQLFISPRTVEWHMTKIFGKLGITSRRGLQAALATT</sequence>
<dbReference type="PROSITE" id="PS50043">
    <property type="entry name" value="HTH_LUXR_2"/>
    <property type="match status" value="1"/>
</dbReference>
<dbReference type="InterPro" id="IPR000792">
    <property type="entry name" value="Tscrpt_reg_LuxR_C"/>
</dbReference>
<accession>A0A6S6P3F5</accession>
<dbReference type="Proteomes" id="UP000515734">
    <property type="component" value="Chromosome"/>
</dbReference>
<dbReference type="Pfam" id="PF13191">
    <property type="entry name" value="AAA_16"/>
    <property type="match status" value="1"/>
</dbReference>
<feature type="domain" description="HTH luxR-type" evidence="3">
    <location>
        <begin position="849"/>
        <end position="913"/>
    </location>
</feature>
<dbReference type="InterPro" id="IPR036388">
    <property type="entry name" value="WH-like_DNA-bd_sf"/>
</dbReference>
<dbReference type="InterPro" id="IPR016032">
    <property type="entry name" value="Sig_transdc_resp-reg_C-effctor"/>
</dbReference>
<dbReference type="SUPFAM" id="SSF52540">
    <property type="entry name" value="P-loop containing nucleoside triphosphate hydrolases"/>
    <property type="match status" value="1"/>
</dbReference>
<dbReference type="GO" id="GO:0005737">
    <property type="term" value="C:cytoplasm"/>
    <property type="evidence" value="ECO:0007669"/>
    <property type="project" value="TreeGrafter"/>
</dbReference>
<name>A0A6S6P3F5_9MYCO</name>
<dbReference type="Pfam" id="PF00196">
    <property type="entry name" value="GerE"/>
    <property type="match status" value="1"/>
</dbReference>
<dbReference type="PANTHER" id="PTHR16305">
    <property type="entry name" value="TESTICULAR SOLUBLE ADENYLYL CYCLASE"/>
    <property type="match status" value="1"/>
</dbReference>
<keyword evidence="2" id="KW-0067">ATP-binding</keyword>
<dbReference type="InterPro" id="IPR027417">
    <property type="entry name" value="P-loop_NTPase"/>
</dbReference>
<dbReference type="PANTHER" id="PTHR16305:SF35">
    <property type="entry name" value="TRANSCRIPTIONAL ACTIVATOR DOMAIN"/>
    <property type="match status" value="1"/>
</dbReference>
<evidence type="ECO:0000256" key="1">
    <source>
        <dbReference type="ARBA" id="ARBA00022741"/>
    </source>
</evidence>
<dbReference type="InterPro" id="IPR041664">
    <property type="entry name" value="AAA_16"/>
</dbReference>
<organism evidence="4 5">
    <name type="scientific">Mycolicibacterium litorale</name>
    <dbReference type="NCBI Taxonomy" id="758802"/>
    <lineage>
        <taxon>Bacteria</taxon>
        <taxon>Bacillati</taxon>
        <taxon>Actinomycetota</taxon>
        <taxon>Actinomycetes</taxon>
        <taxon>Mycobacteriales</taxon>
        <taxon>Mycobacteriaceae</taxon>
        <taxon>Mycolicibacterium</taxon>
    </lineage>
</organism>
<dbReference type="Gene3D" id="3.40.50.300">
    <property type="entry name" value="P-loop containing nucleotide triphosphate hydrolases"/>
    <property type="match status" value="1"/>
</dbReference>
<dbReference type="Gene3D" id="1.10.10.10">
    <property type="entry name" value="Winged helix-like DNA-binding domain superfamily/Winged helix DNA-binding domain"/>
    <property type="match status" value="1"/>
</dbReference>
<dbReference type="CDD" id="cd06170">
    <property type="entry name" value="LuxR_C_like"/>
    <property type="match status" value="1"/>
</dbReference>
<dbReference type="RefSeq" id="WP_232100487.1">
    <property type="nucleotide sequence ID" value="NZ_AP023287.1"/>
</dbReference>